<dbReference type="Proteomes" id="UP001377567">
    <property type="component" value="Unassembled WGS sequence"/>
</dbReference>
<comment type="subunit">
    <text evidence="5">Component of the EKC/KEOPS complex composed of at least BUD32, CGI121, GON7, KAE1 and PCC1; the whole complex dimerizes.</text>
</comment>
<evidence type="ECO:0000256" key="16">
    <source>
        <dbReference type="ARBA" id="ARBA00022777"/>
    </source>
</evidence>
<keyword evidence="15" id="KW-0547">Nucleotide-binding</keyword>
<evidence type="ECO:0000256" key="20">
    <source>
        <dbReference type="ARBA" id="ARBA00023015"/>
    </source>
</evidence>
<organism evidence="29 30">
    <name type="scientific">Maudiozyma humilis</name>
    <name type="common">Sour dough yeast</name>
    <name type="synonym">Kazachstania humilis</name>
    <dbReference type="NCBI Taxonomy" id="51915"/>
    <lineage>
        <taxon>Eukaryota</taxon>
        <taxon>Fungi</taxon>
        <taxon>Dikarya</taxon>
        <taxon>Ascomycota</taxon>
        <taxon>Saccharomycotina</taxon>
        <taxon>Saccharomycetes</taxon>
        <taxon>Saccharomycetales</taxon>
        <taxon>Saccharomycetaceae</taxon>
        <taxon>Maudiozyma</taxon>
    </lineage>
</organism>
<dbReference type="GO" id="GO:0005524">
    <property type="term" value="F:ATP binding"/>
    <property type="evidence" value="ECO:0007669"/>
    <property type="project" value="UniProtKB-KW"/>
</dbReference>
<evidence type="ECO:0000256" key="23">
    <source>
        <dbReference type="ARBA" id="ARBA00023242"/>
    </source>
</evidence>
<dbReference type="GO" id="GO:0004674">
    <property type="term" value="F:protein serine/threonine kinase activity"/>
    <property type="evidence" value="ECO:0007669"/>
    <property type="project" value="UniProtKB-KW"/>
</dbReference>
<dbReference type="Pfam" id="PF06293">
    <property type="entry name" value="Kdo"/>
    <property type="match status" value="1"/>
</dbReference>
<dbReference type="GO" id="GO:0000781">
    <property type="term" value="C:chromosome, telomeric region"/>
    <property type="evidence" value="ECO:0007669"/>
    <property type="project" value="UniProtKB-SubCell"/>
</dbReference>
<dbReference type="EC" id="2.7.11.1" evidence="6"/>
<comment type="catalytic activity">
    <reaction evidence="26">
        <text>L-threonyl-[protein] + ATP = O-phospho-L-threonyl-[protein] + ADP + H(+)</text>
        <dbReference type="Rhea" id="RHEA:46608"/>
        <dbReference type="Rhea" id="RHEA-COMP:11060"/>
        <dbReference type="Rhea" id="RHEA-COMP:11605"/>
        <dbReference type="ChEBI" id="CHEBI:15378"/>
        <dbReference type="ChEBI" id="CHEBI:30013"/>
        <dbReference type="ChEBI" id="CHEBI:30616"/>
        <dbReference type="ChEBI" id="CHEBI:61977"/>
        <dbReference type="ChEBI" id="CHEBI:456216"/>
        <dbReference type="EC" id="2.7.11.1"/>
    </reaction>
</comment>
<keyword evidence="11 29" id="KW-0723">Serine/threonine-protein kinase</keyword>
<dbReference type="NCBIfam" id="TIGR03724">
    <property type="entry name" value="arch_bud32"/>
    <property type="match status" value="1"/>
</dbReference>
<evidence type="ECO:0000313" key="29">
    <source>
        <dbReference type="EMBL" id="GMM55101.1"/>
    </source>
</evidence>
<dbReference type="PROSITE" id="PS00109">
    <property type="entry name" value="PROTEIN_KINASE_TYR"/>
    <property type="match status" value="1"/>
</dbReference>
<evidence type="ECO:0000256" key="4">
    <source>
        <dbReference type="ARBA" id="ARBA00010630"/>
    </source>
</evidence>
<dbReference type="AlphaFoldDB" id="A0AAV5RVB1"/>
<evidence type="ECO:0000256" key="1">
    <source>
        <dbReference type="ARBA" id="ARBA00004123"/>
    </source>
</evidence>
<evidence type="ECO:0000256" key="2">
    <source>
        <dbReference type="ARBA" id="ARBA00004496"/>
    </source>
</evidence>
<dbReference type="InterPro" id="IPR000719">
    <property type="entry name" value="Prot_kinase_dom"/>
</dbReference>
<evidence type="ECO:0000256" key="21">
    <source>
        <dbReference type="ARBA" id="ARBA00023159"/>
    </source>
</evidence>
<evidence type="ECO:0000256" key="15">
    <source>
        <dbReference type="ARBA" id="ARBA00022741"/>
    </source>
</evidence>
<accession>A0AAV5RVB1</accession>
<evidence type="ECO:0000256" key="18">
    <source>
        <dbReference type="ARBA" id="ARBA00022840"/>
    </source>
</evidence>
<keyword evidence="10" id="KW-0963">Cytoplasm</keyword>
<evidence type="ECO:0000256" key="10">
    <source>
        <dbReference type="ARBA" id="ARBA00022490"/>
    </source>
</evidence>
<dbReference type="GO" id="GO:0005829">
    <property type="term" value="C:cytosol"/>
    <property type="evidence" value="ECO:0007669"/>
    <property type="project" value="TreeGrafter"/>
</dbReference>
<dbReference type="Gene3D" id="3.30.200.20">
    <property type="entry name" value="Phosphorylase Kinase, domain 1"/>
    <property type="match status" value="1"/>
</dbReference>
<keyword evidence="30" id="KW-1185">Reference proteome</keyword>
<protein>
    <recommendedName>
        <fullName evidence="8">EKC/KEOPS complex subunit BUD32</fullName>
        <ecNumber evidence="6">2.7.11.1</ecNumber>
    </recommendedName>
    <alternativeName>
        <fullName evidence="24 25">Atypical Serine/threonine protein kinase BUD32</fullName>
    </alternativeName>
    <alternativeName>
        <fullName evidence="7">EKC/KEOPS complex subunit bud32</fullName>
    </alternativeName>
</protein>
<evidence type="ECO:0000256" key="9">
    <source>
        <dbReference type="ARBA" id="ARBA00022454"/>
    </source>
</evidence>
<dbReference type="GO" id="GO:0070525">
    <property type="term" value="P:tRNA threonylcarbamoyladenosine metabolic process"/>
    <property type="evidence" value="ECO:0007669"/>
    <property type="project" value="TreeGrafter"/>
</dbReference>
<evidence type="ECO:0000256" key="17">
    <source>
        <dbReference type="ARBA" id="ARBA00022801"/>
    </source>
</evidence>
<dbReference type="InterPro" id="IPR008266">
    <property type="entry name" value="Tyr_kinase_AS"/>
</dbReference>
<keyword evidence="22" id="KW-0804">Transcription</keyword>
<keyword evidence="9" id="KW-0158">Chromosome</keyword>
<evidence type="ECO:0000256" key="7">
    <source>
        <dbReference type="ARBA" id="ARBA00013948"/>
    </source>
</evidence>
<keyword evidence="16 29" id="KW-0418">Kinase</keyword>
<keyword evidence="13" id="KW-0808">Transferase</keyword>
<dbReference type="GO" id="GO:0008033">
    <property type="term" value="P:tRNA processing"/>
    <property type="evidence" value="ECO:0007669"/>
    <property type="project" value="UniProtKB-KW"/>
</dbReference>
<keyword evidence="20" id="KW-0805">Transcription regulation</keyword>
<evidence type="ECO:0000256" key="6">
    <source>
        <dbReference type="ARBA" id="ARBA00012513"/>
    </source>
</evidence>
<gene>
    <name evidence="29" type="ORF">DAKH74_017170</name>
</gene>
<proteinExistence type="inferred from homology"/>
<dbReference type="InterPro" id="IPR011009">
    <property type="entry name" value="Kinase-like_dom_sf"/>
</dbReference>
<dbReference type="InterPro" id="IPR022495">
    <property type="entry name" value="Bud32"/>
</dbReference>
<evidence type="ECO:0000256" key="12">
    <source>
        <dbReference type="ARBA" id="ARBA00022553"/>
    </source>
</evidence>
<evidence type="ECO:0000313" key="30">
    <source>
        <dbReference type="Proteomes" id="UP001377567"/>
    </source>
</evidence>
<dbReference type="PROSITE" id="PS50011">
    <property type="entry name" value="PROTEIN_KINASE_DOM"/>
    <property type="match status" value="1"/>
</dbReference>
<evidence type="ECO:0000256" key="3">
    <source>
        <dbReference type="ARBA" id="ARBA00004574"/>
    </source>
</evidence>
<evidence type="ECO:0000256" key="26">
    <source>
        <dbReference type="ARBA" id="ARBA00047899"/>
    </source>
</evidence>
<dbReference type="FunFam" id="1.10.510.10:FF:000745">
    <property type="entry name" value="Serine/threonine-protein kinase BUD32"/>
    <property type="match status" value="1"/>
</dbReference>
<evidence type="ECO:0000256" key="5">
    <source>
        <dbReference type="ARBA" id="ARBA00011534"/>
    </source>
</evidence>
<dbReference type="GO" id="GO:0016787">
    <property type="term" value="F:hydrolase activity"/>
    <property type="evidence" value="ECO:0007669"/>
    <property type="project" value="UniProtKB-KW"/>
</dbReference>
<keyword evidence="19" id="KW-0779">Telomere</keyword>
<evidence type="ECO:0000256" key="11">
    <source>
        <dbReference type="ARBA" id="ARBA00022527"/>
    </source>
</evidence>
<dbReference type="PANTHER" id="PTHR12209:SF0">
    <property type="entry name" value="EKC_KEOPS COMPLEX SUBUNIT TP53RK"/>
    <property type="match status" value="1"/>
</dbReference>
<evidence type="ECO:0000256" key="25">
    <source>
        <dbReference type="ARBA" id="ARBA00033194"/>
    </source>
</evidence>
<feature type="domain" description="Protein kinase" evidence="28">
    <location>
        <begin position="16"/>
        <end position="268"/>
    </location>
</feature>
<keyword evidence="17" id="KW-0378">Hydrolase</keyword>
<dbReference type="PANTHER" id="PTHR12209">
    <property type="entry name" value="NON-SPECIFIC SERINE/THREONINE PROTEIN KINASE"/>
    <property type="match status" value="1"/>
</dbReference>
<name>A0AAV5RVB1_MAUHU</name>
<evidence type="ECO:0000256" key="13">
    <source>
        <dbReference type="ARBA" id="ARBA00022679"/>
    </source>
</evidence>
<evidence type="ECO:0000256" key="8">
    <source>
        <dbReference type="ARBA" id="ARBA00019973"/>
    </source>
</evidence>
<evidence type="ECO:0000256" key="19">
    <source>
        <dbReference type="ARBA" id="ARBA00022895"/>
    </source>
</evidence>
<keyword evidence="12" id="KW-0597">Phosphoprotein</keyword>
<comment type="caution">
    <text evidence="29">The sequence shown here is derived from an EMBL/GenBank/DDBJ whole genome shotgun (WGS) entry which is preliminary data.</text>
</comment>
<reference evidence="29 30" key="1">
    <citation type="journal article" date="2023" name="Elife">
        <title>Identification of key yeast species and microbe-microbe interactions impacting larval growth of Drosophila in the wild.</title>
        <authorList>
            <person name="Mure A."/>
            <person name="Sugiura Y."/>
            <person name="Maeda R."/>
            <person name="Honda K."/>
            <person name="Sakurai N."/>
            <person name="Takahashi Y."/>
            <person name="Watada M."/>
            <person name="Katoh T."/>
            <person name="Gotoh A."/>
            <person name="Gotoh Y."/>
            <person name="Taniguchi I."/>
            <person name="Nakamura K."/>
            <person name="Hayashi T."/>
            <person name="Katayama T."/>
            <person name="Uemura T."/>
            <person name="Hattori Y."/>
        </authorList>
    </citation>
    <scope>NUCLEOTIDE SEQUENCE [LARGE SCALE GENOMIC DNA]</scope>
    <source>
        <strain evidence="29 30">KH-74</strain>
    </source>
</reference>
<keyword evidence="18" id="KW-0067">ATP-binding</keyword>
<evidence type="ECO:0000259" key="28">
    <source>
        <dbReference type="PROSITE" id="PS50011"/>
    </source>
</evidence>
<evidence type="ECO:0000256" key="22">
    <source>
        <dbReference type="ARBA" id="ARBA00023163"/>
    </source>
</evidence>
<comment type="similarity">
    <text evidence="4">Belongs to the protein kinase superfamily. BUD32 family.</text>
</comment>
<dbReference type="Gene3D" id="1.10.510.10">
    <property type="entry name" value="Transferase(Phosphotransferase) domain 1"/>
    <property type="match status" value="1"/>
</dbReference>
<dbReference type="GO" id="GO:0005634">
    <property type="term" value="C:nucleus"/>
    <property type="evidence" value="ECO:0007669"/>
    <property type="project" value="UniProtKB-SubCell"/>
</dbReference>
<dbReference type="GO" id="GO:0000408">
    <property type="term" value="C:EKC/KEOPS complex"/>
    <property type="evidence" value="ECO:0007669"/>
    <property type="project" value="TreeGrafter"/>
</dbReference>
<evidence type="ECO:0000256" key="27">
    <source>
        <dbReference type="ARBA" id="ARBA00048679"/>
    </source>
</evidence>
<keyword evidence="21" id="KW-0010">Activator</keyword>
<comment type="subcellular location">
    <subcellularLocation>
        <location evidence="3">Chromosome</location>
        <location evidence="3">Telomere</location>
    </subcellularLocation>
    <subcellularLocation>
        <location evidence="2">Cytoplasm</location>
    </subcellularLocation>
    <subcellularLocation>
        <location evidence="1">Nucleus</location>
    </subcellularLocation>
</comment>
<dbReference type="EMBL" id="BTGD01000003">
    <property type="protein sequence ID" value="GMM55101.1"/>
    <property type="molecule type" value="Genomic_DNA"/>
</dbReference>
<keyword evidence="14" id="KW-0819">tRNA processing</keyword>
<sequence length="268" mass="30400">MSQEIVDTVTKYLTPNIPIKQISQGAEAVVFTSSAHPYLPTPEHDADGKPLQYIIKYRPPKKYRHPIIDRQLTKHRTLSEARLLSKLFLIGGINVPKLIATDPYNGCLWLEFLGEDLPNNSGFSNLKNFLWANVNDPYNDVVKSTLIKVGEQIGLLHFNDFCHGDLTSSNIVLARDDTQSNDWKVFLIDFGLGSMSKLVEDKGVDLYVLERAIISTHSAFSDKYNEWIIEGFSNVYNKHGKGGETKLKEVLKRFSDVRMRGRKRTMIG</sequence>
<dbReference type="SUPFAM" id="SSF56112">
    <property type="entry name" value="Protein kinase-like (PK-like)"/>
    <property type="match status" value="1"/>
</dbReference>
<evidence type="ECO:0000256" key="24">
    <source>
        <dbReference type="ARBA" id="ARBA00030980"/>
    </source>
</evidence>
<comment type="catalytic activity">
    <reaction evidence="27">
        <text>L-seryl-[protein] + ATP = O-phospho-L-seryl-[protein] + ADP + H(+)</text>
        <dbReference type="Rhea" id="RHEA:17989"/>
        <dbReference type="Rhea" id="RHEA-COMP:9863"/>
        <dbReference type="Rhea" id="RHEA-COMP:11604"/>
        <dbReference type="ChEBI" id="CHEBI:15378"/>
        <dbReference type="ChEBI" id="CHEBI:29999"/>
        <dbReference type="ChEBI" id="CHEBI:30616"/>
        <dbReference type="ChEBI" id="CHEBI:83421"/>
        <dbReference type="ChEBI" id="CHEBI:456216"/>
        <dbReference type="EC" id="2.7.11.1"/>
    </reaction>
</comment>
<evidence type="ECO:0000256" key="14">
    <source>
        <dbReference type="ARBA" id="ARBA00022694"/>
    </source>
</evidence>
<keyword evidence="23" id="KW-0539">Nucleus</keyword>